<dbReference type="EMBL" id="CAJVQB010053633">
    <property type="protein sequence ID" value="CAG8836468.1"/>
    <property type="molecule type" value="Genomic_DNA"/>
</dbReference>
<proteinExistence type="predicted"/>
<reference evidence="1 2" key="1">
    <citation type="submission" date="2021-06" db="EMBL/GenBank/DDBJ databases">
        <authorList>
            <person name="Kallberg Y."/>
            <person name="Tangrot J."/>
            <person name="Rosling A."/>
        </authorList>
    </citation>
    <scope>NUCLEOTIDE SEQUENCE [LARGE SCALE GENOMIC DNA]</scope>
    <source>
        <strain evidence="1 2">120-4 pot B 10/14</strain>
    </source>
</reference>
<evidence type="ECO:0000313" key="1">
    <source>
        <dbReference type="EMBL" id="CAG8836468.1"/>
    </source>
</evidence>
<feature type="non-terminal residue" evidence="1">
    <location>
        <position position="1"/>
    </location>
</feature>
<dbReference type="Proteomes" id="UP000789901">
    <property type="component" value="Unassembled WGS sequence"/>
</dbReference>
<comment type="caution">
    <text evidence="1">The sequence shown here is derived from an EMBL/GenBank/DDBJ whole genome shotgun (WGS) entry which is preliminary data.</text>
</comment>
<organism evidence="1 2">
    <name type="scientific">Gigaspora margarita</name>
    <dbReference type="NCBI Taxonomy" id="4874"/>
    <lineage>
        <taxon>Eukaryota</taxon>
        <taxon>Fungi</taxon>
        <taxon>Fungi incertae sedis</taxon>
        <taxon>Mucoromycota</taxon>
        <taxon>Glomeromycotina</taxon>
        <taxon>Glomeromycetes</taxon>
        <taxon>Diversisporales</taxon>
        <taxon>Gigasporaceae</taxon>
        <taxon>Gigaspora</taxon>
    </lineage>
</organism>
<accession>A0ABN7WN45</accession>
<evidence type="ECO:0000313" key="2">
    <source>
        <dbReference type="Proteomes" id="UP000789901"/>
    </source>
</evidence>
<name>A0ABN7WN45_GIGMA</name>
<sequence length="73" mass="8834">EVNVEERSIQKTRAKNLVFSIWRVRMILKIVRDHWFKVIKKILELKEALPEYKINLITKKAIYEFQIQKACTC</sequence>
<gene>
    <name evidence="1" type="ORF">GMARGA_LOCUS33054</name>
</gene>
<keyword evidence="2" id="KW-1185">Reference proteome</keyword>
<protein>
    <submittedName>
        <fullName evidence="1">26817_t:CDS:1</fullName>
    </submittedName>
</protein>